<dbReference type="SMART" id="SM00240">
    <property type="entry name" value="FHA"/>
    <property type="match status" value="1"/>
</dbReference>
<dbReference type="InterPro" id="IPR008984">
    <property type="entry name" value="SMAD_FHA_dom_sf"/>
</dbReference>
<protein>
    <submittedName>
        <fullName evidence="3">Oxoglutarate dehydrogenase inhibitor</fullName>
    </submittedName>
</protein>
<dbReference type="Gene3D" id="2.60.200.20">
    <property type="match status" value="1"/>
</dbReference>
<dbReference type="Proteomes" id="UP000317429">
    <property type="component" value="Chromosome"/>
</dbReference>
<dbReference type="PANTHER" id="PTHR23308">
    <property type="entry name" value="NUCLEAR INHIBITOR OF PROTEIN PHOSPHATASE-1"/>
    <property type="match status" value="1"/>
</dbReference>
<dbReference type="PROSITE" id="PS50006">
    <property type="entry name" value="FHA_DOMAIN"/>
    <property type="match status" value="1"/>
</dbReference>
<name>A0A518D7N9_9BACT</name>
<dbReference type="SUPFAM" id="SSF49879">
    <property type="entry name" value="SMAD/FHA domain"/>
    <property type="match status" value="1"/>
</dbReference>
<feature type="region of interest" description="Disordered" evidence="1">
    <location>
        <begin position="171"/>
        <end position="239"/>
    </location>
</feature>
<sequence>MKLKVLGGAKEGAEIPLKKDQFLIGRSKECTLRAGSEAISRKHCLIALADGRATIRDLGSRNGTIVNEKKIGGETSLNHGDEIQVGPLKFRFEAAEIKSGKQPKVANVADAVGRAASQAKSTERGSEGVFEDDISKWLIGPSHSDLASNETQTMQLDETRAAGLKSVRLDQAAAGEPETLEEEDLERTLAGGEDADDQDAQKKAGKKQPGKLPPLPPKSQAKDSREAAADILRQMSRRR</sequence>
<evidence type="ECO:0000313" key="4">
    <source>
        <dbReference type="Proteomes" id="UP000317429"/>
    </source>
</evidence>
<evidence type="ECO:0000259" key="2">
    <source>
        <dbReference type="PROSITE" id="PS50006"/>
    </source>
</evidence>
<keyword evidence="4" id="KW-1185">Reference proteome</keyword>
<feature type="domain" description="FHA" evidence="2">
    <location>
        <begin position="22"/>
        <end position="71"/>
    </location>
</feature>
<proteinExistence type="predicted"/>
<accession>A0A518D7N9</accession>
<evidence type="ECO:0000313" key="3">
    <source>
        <dbReference type="EMBL" id="QDU87498.1"/>
    </source>
</evidence>
<dbReference type="Pfam" id="PF00498">
    <property type="entry name" value="FHA"/>
    <property type="match status" value="1"/>
</dbReference>
<dbReference type="KEGG" id="pnd:Pla175_08600"/>
<dbReference type="EMBL" id="CP036291">
    <property type="protein sequence ID" value="QDU87498.1"/>
    <property type="molecule type" value="Genomic_DNA"/>
</dbReference>
<dbReference type="OrthoDB" id="283378at2"/>
<organism evidence="3 4">
    <name type="scientific">Pirellulimonas nuda</name>
    <dbReference type="NCBI Taxonomy" id="2528009"/>
    <lineage>
        <taxon>Bacteria</taxon>
        <taxon>Pseudomonadati</taxon>
        <taxon>Planctomycetota</taxon>
        <taxon>Planctomycetia</taxon>
        <taxon>Pirellulales</taxon>
        <taxon>Lacipirellulaceae</taxon>
        <taxon>Pirellulimonas</taxon>
    </lineage>
</organism>
<dbReference type="RefSeq" id="WP_145281460.1">
    <property type="nucleotide sequence ID" value="NZ_CP036291.1"/>
</dbReference>
<dbReference type="CDD" id="cd00060">
    <property type="entry name" value="FHA"/>
    <property type="match status" value="1"/>
</dbReference>
<dbReference type="AlphaFoldDB" id="A0A518D7N9"/>
<reference evidence="3 4" key="1">
    <citation type="submission" date="2019-02" db="EMBL/GenBank/DDBJ databases">
        <title>Deep-cultivation of Planctomycetes and their phenomic and genomic characterization uncovers novel biology.</title>
        <authorList>
            <person name="Wiegand S."/>
            <person name="Jogler M."/>
            <person name="Boedeker C."/>
            <person name="Pinto D."/>
            <person name="Vollmers J."/>
            <person name="Rivas-Marin E."/>
            <person name="Kohn T."/>
            <person name="Peeters S.H."/>
            <person name="Heuer A."/>
            <person name="Rast P."/>
            <person name="Oberbeckmann S."/>
            <person name="Bunk B."/>
            <person name="Jeske O."/>
            <person name="Meyerdierks A."/>
            <person name="Storesund J.E."/>
            <person name="Kallscheuer N."/>
            <person name="Luecker S."/>
            <person name="Lage O.M."/>
            <person name="Pohl T."/>
            <person name="Merkel B.J."/>
            <person name="Hornburger P."/>
            <person name="Mueller R.-W."/>
            <person name="Bruemmer F."/>
            <person name="Labrenz M."/>
            <person name="Spormann A.M."/>
            <person name="Op den Camp H."/>
            <person name="Overmann J."/>
            <person name="Amann R."/>
            <person name="Jetten M.S.M."/>
            <person name="Mascher T."/>
            <person name="Medema M.H."/>
            <person name="Devos D.P."/>
            <person name="Kaster A.-K."/>
            <person name="Ovreas L."/>
            <person name="Rohde M."/>
            <person name="Galperin M.Y."/>
            <person name="Jogler C."/>
        </authorList>
    </citation>
    <scope>NUCLEOTIDE SEQUENCE [LARGE SCALE GENOMIC DNA]</scope>
    <source>
        <strain evidence="3 4">Pla175</strain>
    </source>
</reference>
<gene>
    <name evidence="3" type="primary">odhI</name>
    <name evidence="3" type="ORF">Pla175_08600</name>
</gene>
<dbReference type="InterPro" id="IPR000253">
    <property type="entry name" value="FHA_dom"/>
</dbReference>
<evidence type="ECO:0000256" key="1">
    <source>
        <dbReference type="SAM" id="MobiDB-lite"/>
    </source>
</evidence>
<dbReference type="InterPro" id="IPR050923">
    <property type="entry name" value="Cell_Proc_Reg/RNA_Proc"/>
</dbReference>